<dbReference type="AlphaFoldDB" id="A0A4Q2DQU8"/>
<proteinExistence type="predicted"/>
<dbReference type="GO" id="GO:0004842">
    <property type="term" value="F:ubiquitin-protein transferase activity"/>
    <property type="evidence" value="ECO:0007669"/>
    <property type="project" value="TreeGrafter"/>
</dbReference>
<dbReference type="STRING" id="2316362.A0A4Q2DQU8"/>
<keyword evidence="3" id="KW-0862">Zinc</keyword>
<accession>A0A4Q2DQU8</accession>
<dbReference type="PROSITE" id="PS50089">
    <property type="entry name" value="ZF_RING_2"/>
    <property type="match status" value="1"/>
</dbReference>
<feature type="region of interest" description="Disordered" evidence="5">
    <location>
        <begin position="1"/>
        <end position="23"/>
    </location>
</feature>
<evidence type="ECO:0000256" key="4">
    <source>
        <dbReference type="PROSITE-ProRule" id="PRU00175"/>
    </source>
</evidence>
<protein>
    <recommendedName>
        <fullName evidence="6">RING-type domain-containing protein</fullName>
    </recommendedName>
</protein>
<dbReference type="Gene3D" id="3.30.40.10">
    <property type="entry name" value="Zinc/RING finger domain, C3HC4 (zinc finger)"/>
    <property type="match status" value="1"/>
</dbReference>
<evidence type="ECO:0000259" key="6">
    <source>
        <dbReference type="PROSITE" id="PS50089"/>
    </source>
</evidence>
<dbReference type="Proteomes" id="UP000290288">
    <property type="component" value="Unassembled WGS sequence"/>
</dbReference>
<dbReference type="GO" id="GO:0051865">
    <property type="term" value="P:protein autoubiquitination"/>
    <property type="evidence" value="ECO:0007669"/>
    <property type="project" value="TreeGrafter"/>
</dbReference>
<keyword evidence="1" id="KW-0479">Metal-binding</keyword>
<feature type="region of interest" description="Disordered" evidence="5">
    <location>
        <begin position="225"/>
        <end position="247"/>
    </location>
</feature>
<feature type="compositionally biased region" description="Acidic residues" evidence="5">
    <location>
        <begin position="434"/>
        <end position="461"/>
    </location>
</feature>
<feature type="region of interest" description="Disordered" evidence="5">
    <location>
        <begin position="360"/>
        <end position="406"/>
    </location>
</feature>
<feature type="compositionally biased region" description="Low complexity" evidence="5">
    <location>
        <begin position="1"/>
        <end position="12"/>
    </location>
</feature>
<evidence type="ECO:0000313" key="8">
    <source>
        <dbReference type="Proteomes" id="UP000290288"/>
    </source>
</evidence>
<evidence type="ECO:0000256" key="1">
    <source>
        <dbReference type="ARBA" id="ARBA00022723"/>
    </source>
</evidence>
<comment type="caution">
    <text evidence="7">The sequence shown here is derived from an EMBL/GenBank/DDBJ whole genome shotgun (WGS) entry which is preliminary data.</text>
</comment>
<feature type="compositionally biased region" description="Low complexity" evidence="5">
    <location>
        <begin position="114"/>
        <end position="129"/>
    </location>
</feature>
<dbReference type="EMBL" id="SDEE01000110">
    <property type="protein sequence ID" value="RXW21374.1"/>
    <property type="molecule type" value="Genomic_DNA"/>
</dbReference>
<dbReference type="SMART" id="SM00184">
    <property type="entry name" value="RING"/>
    <property type="match status" value="1"/>
</dbReference>
<name>A0A4Q2DQU8_9AGAR</name>
<feature type="region of interest" description="Disordered" evidence="5">
    <location>
        <begin position="39"/>
        <end position="145"/>
    </location>
</feature>
<dbReference type="InterPro" id="IPR047126">
    <property type="entry name" value="RNF141-like"/>
</dbReference>
<feature type="domain" description="RING-type" evidence="6">
    <location>
        <begin position="279"/>
        <end position="338"/>
    </location>
</feature>
<evidence type="ECO:0000313" key="7">
    <source>
        <dbReference type="EMBL" id="RXW21374.1"/>
    </source>
</evidence>
<gene>
    <name evidence="7" type="ORF">EST38_g4471</name>
</gene>
<dbReference type="PANTHER" id="PTHR12109:SF3">
    <property type="entry name" value="RING FINGER PROTEIN 141"/>
    <property type="match status" value="1"/>
</dbReference>
<evidence type="ECO:0000256" key="5">
    <source>
        <dbReference type="SAM" id="MobiDB-lite"/>
    </source>
</evidence>
<evidence type="ECO:0000256" key="3">
    <source>
        <dbReference type="ARBA" id="ARBA00022833"/>
    </source>
</evidence>
<dbReference type="InterPro" id="IPR058504">
    <property type="entry name" value="DUF8191"/>
</dbReference>
<keyword evidence="2 4" id="KW-0863">Zinc-finger</keyword>
<dbReference type="InterPro" id="IPR013083">
    <property type="entry name" value="Znf_RING/FYVE/PHD"/>
</dbReference>
<evidence type="ECO:0000256" key="2">
    <source>
        <dbReference type="ARBA" id="ARBA00022771"/>
    </source>
</evidence>
<keyword evidence="8" id="KW-1185">Reference proteome</keyword>
<dbReference type="InterPro" id="IPR018957">
    <property type="entry name" value="Znf_C3HC4_RING-type"/>
</dbReference>
<feature type="region of interest" description="Disordered" evidence="5">
    <location>
        <begin position="434"/>
        <end position="462"/>
    </location>
</feature>
<dbReference type="GO" id="GO:0008270">
    <property type="term" value="F:zinc ion binding"/>
    <property type="evidence" value="ECO:0007669"/>
    <property type="project" value="UniProtKB-KW"/>
</dbReference>
<reference evidence="7 8" key="1">
    <citation type="submission" date="2019-01" db="EMBL/GenBank/DDBJ databases">
        <title>Draft genome sequence of Psathyrella aberdarensis IHI B618.</title>
        <authorList>
            <person name="Buettner E."/>
            <person name="Kellner H."/>
        </authorList>
    </citation>
    <scope>NUCLEOTIDE SEQUENCE [LARGE SCALE GENOMIC DNA]</scope>
    <source>
        <strain evidence="7 8">IHI B618</strain>
    </source>
</reference>
<dbReference type="OrthoDB" id="6105938at2759"/>
<dbReference type="Pfam" id="PF00097">
    <property type="entry name" value="zf-C3HC4"/>
    <property type="match status" value="1"/>
</dbReference>
<dbReference type="PROSITE" id="PS00518">
    <property type="entry name" value="ZF_RING_1"/>
    <property type="match status" value="1"/>
</dbReference>
<sequence length="630" mass="70572">MASASASDSNSSKDPQRSARSNGITTEYISFADLATSSGNALASAHTKENLRRLASGSKHAELSPPPSRLPSTESSEANPVPHPVRHGRRPGYLTYFPSNESQPPPPESRGNGAPAHSSHSSTRSPTLSHGQRHPTQPAAPFDRVKAKKENGKMVLAPQADIRHLRHSQSSHSSRSVNGAESPKWETDKGAYGDRLSMAGPIAAASWDHMQREVEMLRRTVQELTKSSKKQAKRIEELRTQSTSQHQIMQDKDREILSLGQKYSKLETFISTVENAIQCQICMDLPNRPYTLAPCGHVLCLTCLQEWFKTSPGVADDDEDEDVGDSILYREKTCPCCRTVVRHRPCPAFMVKAVTSAYLQDKGGTPPQTQDVPEPLDDDPWKGIFLNSDDDGDDDDDLYSDDDVVDDDDDVRDLAWMRDSPSLGYHYHWHTSDSEDGLYSDDGREEEEEEGVRDSESEDDYGAPVSYVLPRWEPPTVRAHPEDYPGVEEDVLSLLRRGCTLEMVQNFNIRYSHQQGIIISLRSIDHLYASDDDDEEDSGSEEGRGRESMHQIFLGWNVSLEPEDDDGETYMHNILKDIKDRPDRWKLIPRYDGQGSIEVKRLVAAGTADDYSTTETEAWIDMDEHDMDID</sequence>
<dbReference type="InterPro" id="IPR001841">
    <property type="entry name" value="Znf_RING"/>
</dbReference>
<dbReference type="PANTHER" id="PTHR12109">
    <property type="entry name" value="RING FINGER PROTEIN 141-RELATED"/>
    <property type="match status" value="1"/>
</dbReference>
<dbReference type="Pfam" id="PF26609">
    <property type="entry name" value="DUF8191"/>
    <property type="match status" value="1"/>
</dbReference>
<dbReference type="InterPro" id="IPR017907">
    <property type="entry name" value="Znf_RING_CS"/>
</dbReference>
<organism evidence="7 8">
    <name type="scientific">Candolleomyces aberdarensis</name>
    <dbReference type="NCBI Taxonomy" id="2316362"/>
    <lineage>
        <taxon>Eukaryota</taxon>
        <taxon>Fungi</taxon>
        <taxon>Dikarya</taxon>
        <taxon>Basidiomycota</taxon>
        <taxon>Agaricomycotina</taxon>
        <taxon>Agaricomycetes</taxon>
        <taxon>Agaricomycetidae</taxon>
        <taxon>Agaricales</taxon>
        <taxon>Agaricineae</taxon>
        <taxon>Psathyrellaceae</taxon>
        <taxon>Candolleomyces</taxon>
    </lineage>
</organism>
<feature type="region of interest" description="Disordered" evidence="5">
    <location>
        <begin position="157"/>
        <end position="188"/>
    </location>
</feature>
<dbReference type="SUPFAM" id="SSF57850">
    <property type="entry name" value="RING/U-box"/>
    <property type="match status" value="1"/>
</dbReference>
<feature type="compositionally biased region" description="Acidic residues" evidence="5">
    <location>
        <begin position="388"/>
        <end position="406"/>
    </location>
</feature>